<sequence length="136" mass="15597">MKRLFSLFLCLLFLIVSTGFTTSAHICKGVKQEIRLFSKAQKDQVCPVCALKNQQRTKKKNCCKHEKDQVKLADKVQKIAQQETLLKFSGEAVLYLHPANTTIWDDQLSAVKTDTLYFSSPLKSPPFYILHCVYRI</sequence>
<gene>
    <name evidence="2" type="ORF">GM920_14160</name>
</gene>
<organism evidence="2 3">
    <name type="scientific">Pedobacter gandavensis</name>
    <dbReference type="NCBI Taxonomy" id="2679963"/>
    <lineage>
        <taxon>Bacteria</taxon>
        <taxon>Pseudomonadati</taxon>
        <taxon>Bacteroidota</taxon>
        <taxon>Sphingobacteriia</taxon>
        <taxon>Sphingobacteriales</taxon>
        <taxon>Sphingobacteriaceae</taxon>
        <taxon>Pedobacter</taxon>
    </lineage>
</organism>
<reference evidence="2 3" key="1">
    <citation type="submission" date="2019-11" db="EMBL/GenBank/DDBJ databases">
        <title>Description of Pedobacter sp. LMG 31462T.</title>
        <authorList>
            <person name="Carlier A."/>
            <person name="Qi S."/>
            <person name="Vandamme P."/>
        </authorList>
    </citation>
    <scope>NUCLEOTIDE SEQUENCE [LARGE SCALE GENOMIC DNA]</scope>
    <source>
        <strain evidence="2 3">LMG 31462</strain>
    </source>
</reference>
<keyword evidence="1" id="KW-0732">Signal</keyword>
<evidence type="ECO:0000313" key="2">
    <source>
        <dbReference type="EMBL" id="MBB2150042.1"/>
    </source>
</evidence>
<keyword evidence="3" id="KW-1185">Reference proteome</keyword>
<dbReference type="Proteomes" id="UP000636110">
    <property type="component" value="Unassembled WGS sequence"/>
</dbReference>
<dbReference type="InterPro" id="IPR058060">
    <property type="entry name" value="HYC_CC_PP"/>
</dbReference>
<dbReference type="EMBL" id="WNXC01000004">
    <property type="protein sequence ID" value="MBB2150042.1"/>
    <property type="molecule type" value="Genomic_DNA"/>
</dbReference>
<proteinExistence type="predicted"/>
<name>A0ABR6EYE0_9SPHI</name>
<feature type="signal peptide" evidence="1">
    <location>
        <begin position="1"/>
        <end position="24"/>
    </location>
</feature>
<dbReference type="RefSeq" id="WP_182958485.1">
    <property type="nucleotide sequence ID" value="NZ_WNXC01000004.1"/>
</dbReference>
<comment type="caution">
    <text evidence="2">The sequence shown here is derived from an EMBL/GenBank/DDBJ whole genome shotgun (WGS) entry which is preliminary data.</text>
</comment>
<accession>A0ABR6EYE0</accession>
<dbReference type="NCBIfam" id="NF047658">
    <property type="entry name" value="HYC_CC_PP"/>
    <property type="match status" value="1"/>
</dbReference>
<evidence type="ECO:0000313" key="3">
    <source>
        <dbReference type="Proteomes" id="UP000636110"/>
    </source>
</evidence>
<feature type="chain" id="PRO_5046068199" evidence="1">
    <location>
        <begin position="25"/>
        <end position="136"/>
    </location>
</feature>
<dbReference type="InterPro" id="IPR058512">
    <property type="entry name" value="DUF8199"/>
</dbReference>
<dbReference type="Pfam" id="PF26622">
    <property type="entry name" value="DUF8199"/>
    <property type="match status" value="1"/>
</dbReference>
<evidence type="ECO:0000256" key="1">
    <source>
        <dbReference type="SAM" id="SignalP"/>
    </source>
</evidence>
<protein>
    <submittedName>
        <fullName evidence="2">Uncharacterized protein</fullName>
    </submittedName>
</protein>